<evidence type="ECO:0000313" key="2">
    <source>
        <dbReference type="Proteomes" id="UP000619838"/>
    </source>
</evidence>
<dbReference type="Pfam" id="PF00300">
    <property type="entry name" value="His_Phos_1"/>
    <property type="match status" value="1"/>
</dbReference>
<sequence length="168" mass="19174">MKTLYLVRHAKSSWDNAAMADFDRPLNTRGQKAAPFMAQLMAEKQASPDLMITSPANRALTTAQIFADVLDYPVDKLQERMEIYEGGLNHCIRIIQEIPDTVHSVMLFGHNPTLTMLANFISGEHLENMVTCSVVKITLKHDQWNDTMMDSGAMEWYEYPKKHREEDG</sequence>
<dbReference type="RefSeq" id="WP_175187723.1">
    <property type="nucleotide sequence ID" value="NZ_JABVZQ010000017.1"/>
</dbReference>
<dbReference type="PANTHER" id="PTHR47623">
    <property type="entry name" value="OS09G0287300 PROTEIN"/>
    <property type="match status" value="1"/>
</dbReference>
<dbReference type="EMBL" id="JADGII010000016">
    <property type="protein sequence ID" value="MBF0637292.1"/>
    <property type="molecule type" value="Genomic_DNA"/>
</dbReference>
<dbReference type="PANTHER" id="PTHR47623:SF1">
    <property type="entry name" value="OS09G0287300 PROTEIN"/>
    <property type="match status" value="1"/>
</dbReference>
<dbReference type="InterPro" id="IPR013078">
    <property type="entry name" value="His_Pase_superF_clade-1"/>
</dbReference>
<dbReference type="SMART" id="SM00855">
    <property type="entry name" value="PGAM"/>
    <property type="match status" value="1"/>
</dbReference>
<dbReference type="InterPro" id="IPR029033">
    <property type="entry name" value="His_PPase_superfam"/>
</dbReference>
<protein>
    <submittedName>
        <fullName evidence="1">Histidine phosphatase family protein</fullName>
    </submittedName>
</protein>
<organism evidence="1 2">
    <name type="scientific">Prosthecochloris ethylica</name>
    <dbReference type="NCBI Taxonomy" id="2743976"/>
    <lineage>
        <taxon>Bacteria</taxon>
        <taxon>Pseudomonadati</taxon>
        <taxon>Chlorobiota</taxon>
        <taxon>Chlorobiia</taxon>
        <taxon>Chlorobiales</taxon>
        <taxon>Chlorobiaceae</taxon>
        <taxon>Prosthecochloris</taxon>
    </lineage>
</organism>
<dbReference type="CDD" id="cd07067">
    <property type="entry name" value="HP_PGM_like"/>
    <property type="match status" value="1"/>
</dbReference>
<gene>
    <name evidence="1" type="ORF">INT08_08920</name>
</gene>
<keyword evidence="2" id="KW-1185">Reference proteome</keyword>
<proteinExistence type="predicted"/>
<name>A0ABR9XTR2_9CHLB</name>
<accession>A0ABR9XTR2</accession>
<comment type="caution">
    <text evidence="1">The sequence shown here is derived from an EMBL/GenBank/DDBJ whole genome shotgun (WGS) entry which is preliminary data.</text>
</comment>
<dbReference type="SUPFAM" id="SSF53254">
    <property type="entry name" value="Phosphoglycerate mutase-like"/>
    <property type="match status" value="1"/>
</dbReference>
<evidence type="ECO:0000313" key="1">
    <source>
        <dbReference type="EMBL" id="MBF0637292.1"/>
    </source>
</evidence>
<dbReference type="Gene3D" id="3.40.50.1240">
    <property type="entry name" value="Phosphoglycerate mutase-like"/>
    <property type="match status" value="1"/>
</dbReference>
<reference evidence="1 2" key="1">
    <citation type="journal article" date="2020" name="Microorganisms">
        <title>Simultaneous Genome Sequencing of Prosthecochloris ethylica and Desulfuromonas acetoxidans within a Syntrophic Mixture Reveals Unique Pili and Protein Interactions.</title>
        <authorList>
            <person name="Kyndt J.A."/>
            <person name="Van Beeumen J.J."/>
            <person name="Meyer T.E."/>
        </authorList>
    </citation>
    <scope>NUCLEOTIDE SEQUENCE [LARGE SCALE GENOMIC DNA]</scope>
    <source>
        <strain evidence="1 2">N3</strain>
    </source>
</reference>
<dbReference type="Proteomes" id="UP000619838">
    <property type="component" value="Unassembled WGS sequence"/>
</dbReference>